<dbReference type="InterPro" id="IPR004088">
    <property type="entry name" value="KH_dom_type_1"/>
</dbReference>
<dbReference type="SUPFAM" id="SSF54791">
    <property type="entry name" value="Eukaryotic type KH-domain (KH-domain type I)"/>
    <property type="match status" value="1"/>
</dbReference>
<name>A0A9P4NWJ9_9PEZI</name>
<organism evidence="10 11">
    <name type="scientific">Tothia fuscella</name>
    <dbReference type="NCBI Taxonomy" id="1048955"/>
    <lineage>
        <taxon>Eukaryota</taxon>
        <taxon>Fungi</taxon>
        <taxon>Dikarya</taxon>
        <taxon>Ascomycota</taxon>
        <taxon>Pezizomycotina</taxon>
        <taxon>Dothideomycetes</taxon>
        <taxon>Pleosporomycetidae</taxon>
        <taxon>Venturiales</taxon>
        <taxon>Cylindrosympodiaceae</taxon>
        <taxon>Tothia</taxon>
    </lineage>
</organism>
<gene>
    <name evidence="10" type="ORF">EJ08DRAFT_695047</name>
</gene>
<dbReference type="GO" id="GO:0005730">
    <property type="term" value="C:nucleolus"/>
    <property type="evidence" value="ECO:0007669"/>
    <property type="project" value="UniProtKB-SubCell"/>
</dbReference>
<dbReference type="GO" id="GO:0071035">
    <property type="term" value="P:nuclear polyadenylation-dependent rRNA catabolic process"/>
    <property type="evidence" value="ECO:0007669"/>
    <property type="project" value="TreeGrafter"/>
</dbReference>
<evidence type="ECO:0000256" key="6">
    <source>
        <dbReference type="ARBA" id="ARBA00022884"/>
    </source>
</evidence>
<comment type="caution">
    <text evidence="10">The sequence shown here is derived from an EMBL/GenBank/DDBJ whole genome shotgun (WGS) entry which is preliminary data.</text>
</comment>
<dbReference type="InterPro" id="IPR037319">
    <property type="entry name" value="Rrp40_S1"/>
</dbReference>
<dbReference type="GO" id="GO:0071051">
    <property type="term" value="P:poly(A)-dependent snoRNA 3'-end processing"/>
    <property type="evidence" value="ECO:0007669"/>
    <property type="project" value="TreeGrafter"/>
</dbReference>
<dbReference type="CDD" id="cd05790">
    <property type="entry name" value="S1_Rrp40"/>
    <property type="match status" value="1"/>
</dbReference>
<evidence type="ECO:0000313" key="10">
    <source>
        <dbReference type="EMBL" id="KAF2433017.1"/>
    </source>
</evidence>
<dbReference type="Pfam" id="PF15985">
    <property type="entry name" value="KH_6"/>
    <property type="match status" value="1"/>
</dbReference>
<evidence type="ECO:0000256" key="3">
    <source>
        <dbReference type="ARBA" id="ARBA00022490"/>
    </source>
</evidence>
<comment type="subcellular location">
    <subcellularLocation>
        <location evidence="1">Nucleus</location>
        <location evidence="1">Nucleolus</location>
    </subcellularLocation>
</comment>
<protein>
    <recommendedName>
        <fullName evidence="7">Ribosomal RNA-processing protein 40</fullName>
    </recommendedName>
</protein>
<dbReference type="EMBL" id="MU007023">
    <property type="protein sequence ID" value="KAF2433017.1"/>
    <property type="molecule type" value="Genomic_DNA"/>
</dbReference>
<dbReference type="GO" id="GO:0071038">
    <property type="term" value="P:TRAMP-dependent tRNA surveillance pathway"/>
    <property type="evidence" value="ECO:0007669"/>
    <property type="project" value="TreeGrafter"/>
</dbReference>
<evidence type="ECO:0000259" key="8">
    <source>
        <dbReference type="Pfam" id="PF15985"/>
    </source>
</evidence>
<dbReference type="InterPro" id="IPR041054">
    <property type="entry name" value="Rrp40_N_euk"/>
</dbReference>
<dbReference type="Pfam" id="PF18311">
    <property type="entry name" value="Rrp40_N"/>
    <property type="match status" value="1"/>
</dbReference>
<dbReference type="GO" id="GO:0034475">
    <property type="term" value="P:U4 snRNA 3'-end processing"/>
    <property type="evidence" value="ECO:0007669"/>
    <property type="project" value="TreeGrafter"/>
</dbReference>
<feature type="domain" description="Exosome complex exonuclease Rrp40 N-terminal" evidence="9">
    <location>
        <begin position="25"/>
        <end position="64"/>
    </location>
</feature>
<dbReference type="Gene3D" id="2.40.50.140">
    <property type="entry name" value="Nucleic acid-binding proteins"/>
    <property type="match status" value="1"/>
</dbReference>
<dbReference type="Pfam" id="PF21262">
    <property type="entry name" value="RRP40_S1"/>
    <property type="match status" value="1"/>
</dbReference>
<dbReference type="PANTHER" id="PTHR21321:SF1">
    <property type="entry name" value="EXOSOME COMPLEX COMPONENT RRP40"/>
    <property type="match status" value="1"/>
</dbReference>
<evidence type="ECO:0000259" key="9">
    <source>
        <dbReference type="Pfam" id="PF18311"/>
    </source>
</evidence>
<dbReference type="GO" id="GO:0000177">
    <property type="term" value="C:cytoplasmic exosome (RNase complex)"/>
    <property type="evidence" value="ECO:0007669"/>
    <property type="project" value="TreeGrafter"/>
</dbReference>
<evidence type="ECO:0000313" key="11">
    <source>
        <dbReference type="Proteomes" id="UP000800235"/>
    </source>
</evidence>
<sequence>METTPVLPGDILPSELIPHSTNKAVKLGPGLRHIPPSTVKATISGTVTSDLRKNAIWIEYNGGRYIPTPSDLIIAQILRSAGEHYTVQITPHYPPALLPHLSFEGATKKTRPQLKPGDLIYARIAAAPKHADIELECFNSQTGKGEGLGPLKGGMCFDVSVGFAREVIKGRRGGVVVLEELSEKLGFEVAVGRNGRLWVEGGEGERSGGLKHVIAVGRCLQVCDEKGLDERGQRELVRQVLKGL</sequence>
<dbReference type="GO" id="GO:0000176">
    <property type="term" value="C:nuclear exosome (RNase complex)"/>
    <property type="evidence" value="ECO:0007669"/>
    <property type="project" value="TreeGrafter"/>
</dbReference>
<dbReference type="GO" id="GO:0003723">
    <property type="term" value="F:RNA binding"/>
    <property type="evidence" value="ECO:0007669"/>
    <property type="project" value="UniProtKB-KW"/>
</dbReference>
<dbReference type="Proteomes" id="UP000800235">
    <property type="component" value="Unassembled WGS sequence"/>
</dbReference>
<dbReference type="OrthoDB" id="340500at2759"/>
<dbReference type="AlphaFoldDB" id="A0A9P4NWJ9"/>
<keyword evidence="3" id="KW-0963">Cytoplasm</keyword>
<keyword evidence="5" id="KW-0271">Exosome</keyword>
<evidence type="ECO:0000256" key="1">
    <source>
        <dbReference type="ARBA" id="ARBA00004604"/>
    </source>
</evidence>
<evidence type="ECO:0000256" key="4">
    <source>
        <dbReference type="ARBA" id="ARBA00022552"/>
    </source>
</evidence>
<evidence type="ECO:0000256" key="2">
    <source>
        <dbReference type="ARBA" id="ARBA00007841"/>
    </source>
</evidence>
<dbReference type="SUPFAM" id="SSF50249">
    <property type="entry name" value="Nucleic acid-binding proteins"/>
    <property type="match status" value="1"/>
</dbReference>
<dbReference type="InterPro" id="IPR012340">
    <property type="entry name" value="NA-bd_OB-fold"/>
</dbReference>
<keyword evidence="4" id="KW-0698">rRNA processing</keyword>
<proteinExistence type="inferred from homology"/>
<reference evidence="10" key="1">
    <citation type="journal article" date="2020" name="Stud. Mycol.">
        <title>101 Dothideomycetes genomes: a test case for predicting lifestyles and emergence of pathogens.</title>
        <authorList>
            <person name="Haridas S."/>
            <person name="Albert R."/>
            <person name="Binder M."/>
            <person name="Bloem J."/>
            <person name="Labutti K."/>
            <person name="Salamov A."/>
            <person name="Andreopoulos B."/>
            <person name="Baker S."/>
            <person name="Barry K."/>
            <person name="Bills G."/>
            <person name="Bluhm B."/>
            <person name="Cannon C."/>
            <person name="Castanera R."/>
            <person name="Culley D."/>
            <person name="Daum C."/>
            <person name="Ezra D."/>
            <person name="Gonzalez J."/>
            <person name="Henrissat B."/>
            <person name="Kuo A."/>
            <person name="Liang C."/>
            <person name="Lipzen A."/>
            <person name="Lutzoni F."/>
            <person name="Magnuson J."/>
            <person name="Mondo S."/>
            <person name="Nolan M."/>
            <person name="Ohm R."/>
            <person name="Pangilinan J."/>
            <person name="Park H.-J."/>
            <person name="Ramirez L."/>
            <person name="Alfaro M."/>
            <person name="Sun H."/>
            <person name="Tritt A."/>
            <person name="Yoshinaga Y."/>
            <person name="Zwiers L.-H."/>
            <person name="Turgeon B."/>
            <person name="Goodwin S."/>
            <person name="Spatafora J."/>
            <person name="Crous P."/>
            <person name="Grigoriev I."/>
        </authorList>
    </citation>
    <scope>NUCLEOTIDE SEQUENCE</scope>
    <source>
        <strain evidence="10">CBS 130266</strain>
    </source>
</reference>
<accession>A0A9P4NWJ9</accession>
<dbReference type="FunFam" id="2.40.50.100:FF:000073">
    <property type="entry name" value="Putative Exosome complex component RRP40"/>
    <property type="match status" value="1"/>
</dbReference>
<dbReference type="GO" id="GO:0071034">
    <property type="term" value="P:CUT catabolic process"/>
    <property type="evidence" value="ECO:0007669"/>
    <property type="project" value="TreeGrafter"/>
</dbReference>
<comment type="similarity">
    <text evidence="2">Belongs to the RRP40 family.</text>
</comment>
<feature type="domain" description="K Homology" evidence="8">
    <location>
        <begin position="154"/>
        <end position="202"/>
    </location>
</feature>
<dbReference type="PANTHER" id="PTHR21321">
    <property type="entry name" value="PNAS-3 RELATED"/>
    <property type="match status" value="1"/>
</dbReference>
<dbReference type="InterPro" id="IPR026699">
    <property type="entry name" value="Exosome_RNA_bind1/RRP40/RRP4"/>
</dbReference>
<evidence type="ECO:0000256" key="5">
    <source>
        <dbReference type="ARBA" id="ARBA00022835"/>
    </source>
</evidence>
<dbReference type="InterPro" id="IPR036612">
    <property type="entry name" value="KH_dom_type_1_sf"/>
</dbReference>
<keyword evidence="6" id="KW-0694">RNA-binding</keyword>
<dbReference type="FunFam" id="2.40.50.140:FF:000127">
    <property type="entry name" value="Exosome complex component RRP40"/>
    <property type="match status" value="1"/>
</dbReference>
<keyword evidence="11" id="KW-1185">Reference proteome</keyword>
<evidence type="ECO:0000256" key="7">
    <source>
        <dbReference type="ARBA" id="ARBA00030615"/>
    </source>
</evidence>
<dbReference type="GO" id="GO:0000467">
    <property type="term" value="P:exonucleolytic trimming to generate mature 3'-end of 5.8S rRNA from tricistronic rRNA transcript (SSU-rRNA, 5.8S rRNA, LSU-rRNA)"/>
    <property type="evidence" value="ECO:0007669"/>
    <property type="project" value="TreeGrafter"/>
</dbReference>
<dbReference type="Gene3D" id="3.30.1370.10">
    <property type="entry name" value="K Homology domain, type 1"/>
    <property type="match status" value="1"/>
</dbReference>